<evidence type="ECO:0000256" key="2">
    <source>
        <dbReference type="ARBA" id="ARBA00022692"/>
    </source>
</evidence>
<dbReference type="PANTHER" id="PTHR43394">
    <property type="entry name" value="ATP-DEPENDENT PERMEASE MDL1, MITOCHONDRIAL"/>
    <property type="match status" value="1"/>
</dbReference>
<reference evidence="11" key="1">
    <citation type="journal article" date="2019" name="Int. J. Syst. Evol. Microbiol.">
        <title>The Global Catalogue of Microorganisms (GCM) 10K type strain sequencing project: providing services to taxonomists for standard genome sequencing and annotation.</title>
        <authorList>
            <consortium name="The Broad Institute Genomics Platform"/>
            <consortium name="The Broad Institute Genome Sequencing Center for Infectious Disease"/>
            <person name="Wu L."/>
            <person name="Ma J."/>
        </authorList>
    </citation>
    <scope>NUCLEOTIDE SEQUENCE [LARGE SCALE GENOMIC DNA]</scope>
    <source>
        <strain evidence="11">CCM 8947</strain>
    </source>
</reference>
<dbReference type="InterPro" id="IPR036640">
    <property type="entry name" value="ABC1_TM_sf"/>
</dbReference>
<comment type="caution">
    <text evidence="10">The sequence shown here is derived from an EMBL/GenBank/DDBJ whole genome shotgun (WGS) entry which is preliminary data.</text>
</comment>
<dbReference type="Pfam" id="PF00005">
    <property type="entry name" value="ABC_tran"/>
    <property type="match status" value="1"/>
</dbReference>
<dbReference type="Pfam" id="PF00664">
    <property type="entry name" value="ABC_membrane"/>
    <property type="match status" value="1"/>
</dbReference>
<evidence type="ECO:0000256" key="6">
    <source>
        <dbReference type="ARBA" id="ARBA00023136"/>
    </source>
</evidence>
<dbReference type="InterPro" id="IPR003439">
    <property type="entry name" value="ABC_transporter-like_ATP-bd"/>
</dbReference>
<protein>
    <submittedName>
        <fullName evidence="10">ABC transporter ATP-binding protein</fullName>
    </submittedName>
</protein>
<evidence type="ECO:0000313" key="11">
    <source>
        <dbReference type="Proteomes" id="UP001597192"/>
    </source>
</evidence>
<evidence type="ECO:0000256" key="1">
    <source>
        <dbReference type="ARBA" id="ARBA00004651"/>
    </source>
</evidence>
<dbReference type="Gene3D" id="1.20.1560.10">
    <property type="entry name" value="ABC transporter type 1, transmembrane domain"/>
    <property type="match status" value="1"/>
</dbReference>
<dbReference type="PANTHER" id="PTHR43394:SF1">
    <property type="entry name" value="ATP-BINDING CASSETTE SUB-FAMILY B MEMBER 10, MITOCHONDRIAL"/>
    <property type="match status" value="1"/>
</dbReference>
<keyword evidence="11" id="KW-1185">Reference proteome</keyword>
<dbReference type="SMART" id="SM00382">
    <property type="entry name" value="AAA"/>
    <property type="match status" value="1"/>
</dbReference>
<evidence type="ECO:0000256" key="4">
    <source>
        <dbReference type="ARBA" id="ARBA00022840"/>
    </source>
</evidence>
<keyword evidence="6 7" id="KW-0472">Membrane</keyword>
<sequence>MGTFQWVWQYIRRNMKLLIPATLLIFVNAAAIVVAPLIGGWIIDQVIGQGHTERLVPFLLIMIGVTLGRTIVRYIYQVIFEQVGQNVMWDIRHDLFEKLQKLDFTFFNNVSTGDIMARMTGDMDAIRNFVAWDSYNLIECVLWFVTAILVMGSINWPLTLALAALTPFIGFLTMHMSNEAHPVYFQIREAFAHLNSMVEENISGNRVVKAFTREPYEIEKFNKLNDAYKARNMDAARVSRRYLPPLDILASMLSVIVLILGGFLVIKGAMTLGDLVAFNGFLWMLNQPMRMSGWLINDVQRFSASTIKIRRMLGAKSSIPVQDSEHYQKLQGYVTFDHVNFEYADAPEVPVLHDISFTVKPGETMGILGETGSGKSTLMNLIARFYDPTSGEVLIDGKNAKDWPVRQLRDQITIVMQDLFLFSDTIQDNISYGNRQAEPQLIQHMADVADASQFIAEMPDGYDTVVGERGVGLSGGQKQRISLTRALVKNPSILILDDTTSALDMETEAEIQKKLSPITQKKTTFIIATRISSLRHADQIIVLKHGDIIERGTHDELIAKHGYYFDTYQKQLGALGVKGGESNGEA</sequence>
<feature type="transmembrane region" description="Helical" evidence="7">
    <location>
        <begin position="21"/>
        <end position="43"/>
    </location>
</feature>
<feature type="domain" description="ABC transmembrane type-1" evidence="9">
    <location>
        <begin position="21"/>
        <end position="301"/>
    </location>
</feature>
<dbReference type="GO" id="GO:0005524">
    <property type="term" value="F:ATP binding"/>
    <property type="evidence" value="ECO:0007669"/>
    <property type="project" value="UniProtKB-KW"/>
</dbReference>
<evidence type="ECO:0000256" key="7">
    <source>
        <dbReference type="SAM" id="Phobius"/>
    </source>
</evidence>
<name>A0ABW4CPG5_9LACO</name>
<dbReference type="InterPro" id="IPR003593">
    <property type="entry name" value="AAA+_ATPase"/>
</dbReference>
<dbReference type="Gene3D" id="3.40.50.300">
    <property type="entry name" value="P-loop containing nucleotide triphosphate hydrolases"/>
    <property type="match status" value="1"/>
</dbReference>
<keyword evidence="5 7" id="KW-1133">Transmembrane helix</keyword>
<gene>
    <name evidence="10" type="ORF">ACFQ47_04315</name>
</gene>
<dbReference type="InterPro" id="IPR011527">
    <property type="entry name" value="ABC1_TM_dom"/>
</dbReference>
<dbReference type="PROSITE" id="PS50893">
    <property type="entry name" value="ABC_TRANSPORTER_2"/>
    <property type="match status" value="1"/>
</dbReference>
<evidence type="ECO:0000256" key="5">
    <source>
        <dbReference type="ARBA" id="ARBA00022989"/>
    </source>
</evidence>
<dbReference type="CDD" id="cd18542">
    <property type="entry name" value="ABC_6TM_YknU_like"/>
    <property type="match status" value="1"/>
</dbReference>
<dbReference type="SUPFAM" id="SSF90123">
    <property type="entry name" value="ABC transporter transmembrane region"/>
    <property type="match status" value="1"/>
</dbReference>
<feature type="transmembrane region" description="Helical" evidence="7">
    <location>
        <begin position="129"/>
        <end position="150"/>
    </location>
</feature>
<feature type="transmembrane region" description="Helical" evidence="7">
    <location>
        <begin position="55"/>
        <end position="76"/>
    </location>
</feature>
<dbReference type="EMBL" id="JBHTOG010000019">
    <property type="protein sequence ID" value="MFD1431903.1"/>
    <property type="molecule type" value="Genomic_DNA"/>
</dbReference>
<comment type="subcellular location">
    <subcellularLocation>
        <location evidence="1">Cell membrane</location>
        <topology evidence="1">Multi-pass membrane protein</topology>
    </subcellularLocation>
</comment>
<feature type="transmembrane region" description="Helical" evidence="7">
    <location>
        <begin position="246"/>
        <end position="266"/>
    </location>
</feature>
<keyword evidence="3" id="KW-0547">Nucleotide-binding</keyword>
<proteinExistence type="predicted"/>
<keyword evidence="2 7" id="KW-0812">Transmembrane</keyword>
<accession>A0ABW4CPG5</accession>
<evidence type="ECO:0000313" key="10">
    <source>
        <dbReference type="EMBL" id="MFD1431903.1"/>
    </source>
</evidence>
<dbReference type="InterPro" id="IPR039421">
    <property type="entry name" value="Type_1_exporter"/>
</dbReference>
<dbReference type="RefSeq" id="WP_125697662.1">
    <property type="nucleotide sequence ID" value="NZ_JBHTOG010000019.1"/>
</dbReference>
<dbReference type="InterPro" id="IPR027417">
    <property type="entry name" value="P-loop_NTPase"/>
</dbReference>
<evidence type="ECO:0000256" key="3">
    <source>
        <dbReference type="ARBA" id="ARBA00022741"/>
    </source>
</evidence>
<dbReference type="Proteomes" id="UP001597192">
    <property type="component" value="Unassembled WGS sequence"/>
</dbReference>
<evidence type="ECO:0000259" key="9">
    <source>
        <dbReference type="PROSITE" id="PS50929"/>
    </source>
</evidence>
<evidence type="ECO:0000259" key="8">
    <source>
        <dbReference type="PROSITE" id="PS50893"/>
    </source>
</evidence>
<feature type="domain" description="ABC transporter" evidence="8">
    <location>
        <begin position="334"/>
        <end position="570"/>
    </location>
</feature>
<dbReference type="SUPFAM" id="SSF52540">
    <property type="entry name" value="P-loop containing nucleoside triphosphate hydrolases"/>
    <property type="match status" value="1"/>
</dbReference>
<organism evidence="10 11">
    <name type="scientific">Lacticaseibacillus yichunensis</name>
    <dbReference type="NCBI Taxonomy" id="2486015"/>
    <lineage>
        <taxon>Bacteria</taxon>
        <taxon>Bacillati</taxon>
        <taxon>Bacillota</taxon>
        <taxon>Bacilli</taxon>
        <taxon>Lactobacillales</taxon>
        <taxon>Lactobacillaceae</taxon>
        <taxon>Lacticaseibacillus</taxon>
    </lineage>
</organism>
<feature type="transmembrane region" description="Helical" evidence="7">
    <location>
        <begin position="156"/>
        <end position="174"/>
    </location>
</feature>
<dbReference type="PROSITE" id="PS50929">
    <property type="entry name" value="ABC_TM1F"/>
    <property type="match status" value="1"/>
</dbReference>
<keyword evidence="4 10" id="KW-0067">ATP-binding</keyword>